<keyword evidence="1" id="KW-1003">Cell membrane</keyword>
<comment type="function">
    <text evidence="1">Could be involved in insertion of integral membrane proteins into the membrane.</text>
</comment>
<feature type="region of interest" description="Disordered" evidence="2">
    <location>
        <begin position="77"/>
        <end position="100"/>
    </location>
</feature>
<dbReference type="PANTHER" id="PTHR33383:SF1">
    <property type="entry name" value="MEMBRANE PROTEIN INSERTION EFFICIENCY FACTOR-RELATED"/>
    <property type="match status" value="1"/>
</dbReference>
<dbReference type="RefSeq" id="WP_263594840.1">
    <property type="nucleotide sequence ID" value="NZ_CP107020.1"/>
</dbReference>
<feature type="compositionally biased region" description="Basic and acidic residues" evidence="2">
    <location>
        <begin position="90"/>
        <end position="100"/>
    </location>
</feature>
<evidence type="ECO:0000313" key="4">
    <source>
        <dbReference type="Proteomes" id="UP001164305"/>
    </source>
</evidence>
<name>A0ABY6G345_9MICO</name>
<comment type="subcellular location">
    <subcellularLocation>
        <location evidence="1">Cell membrane</location>
        <topology evidence="1">Peripheral membrane protein</topology>
        <orientation evidence="1">Cytoplasmic side</orientation>
    </subcellularLocation>
</comment>
<dbReference type="Pfam" id="PF01809">
    <property type="entry name" value="YidD"/>
    <property type="match status" value="1"/>
</dbReference>
<keyword evidence="1" id="KW-0472">Membrane</keyword>
<keyword evidence="4" id="KW-1185">Reference proteome</keyword>
<protein>
    <recommendedName>
        <fullName evidence="1">Putative membrane protein insertion efficiency factor</fullName>
    </recommendedName>
</protein>
<dbReference type="EMBL" id="CP107020">
    <property type="protein sequence ID" value="UYG17632.1"/>
    <property type="molecule type" value="Genomic_DNA"/>
</dbReference>
<reference evidence="3" key="1">
    <citation type="submission" date="2022-10" db="EMBL/GenBank/DDBJ databases">
        <title>Whole-Genome Sequencing of Brachybacterium huguangmaarense BRM-3, Isolated from Betula schmidtii.</title>
        <authorList>
            <person name="Haam D."/>
        </authorList>
    </citation>
    <scope>NUCLEOTIDE SEQUENCE</scope>
    <source>
        <strain evidence="3">BRM-3</strain>
    </source>
</reference>
<organism evidence="3 4">
    <name type="scientific">Brachybacterium huguangmaarense</name>
    <dbReference type="NCBI Taxonomy" id="1652028"/>
    <lineage>
        <taxon>Bacteria</taxon>
        <taxon>Bacillati</taxon>
        <taxon>Actinomycetota</taxon>
        <taxon>Actinomycetes</taxon>
        <taxon>Micrococcales</taxon>
        <taxon>Dermabacteraceae</taxon>
        <taxon>Brachybacterium</taxon>
    </lineage>
</organism>
<sequence length="100" mass="10903">MSLPNLSVLPRRLLALPIRAYQVGISPYTPPACRYYPVCSQYALDAIRVHGALKGTVLALGRICRCNPASRGGVDPVPAPGMWRNPRARHPVDGHIHPTL</sequence>
<gene>
    <name evidence="3" type="primary">yidD</name>
    <name evidence="3" type="ORF">BRM3_04180</name>
</gene>
<evidence type="ECO:0000313" key="3">
    <source>
        <dbReference type="EMBL" id="UYG17632.1"/>
    </source>
</evidence>
<comment type="similarity">
    <text evidence="1">Belongs to the UPF0161 family.</text>
</comment>
<evidence type="ECO:0000256" key="1">
    <source>
        <dbReference type="HAMAP-Rule" id="MF_00386"/>
    </source>
</evidence>
<dbReference type="HAMAP" id="MF_00386">
    <property type="entry name" value="UPF0161_YidD"/>
    <property type="match status" value="1"/>
</dbReference>
<evidence type="ECO:0000256" key="2">
    <source>
        <dbReference type="SAM" id="MobiDB-lite"/>
    </source>
</evidence>
<accession>A0ABY6G345</accession>
<dbReference type="InterPro" id="IPR002696">
    <property type="entry name" value="Membr_insert_effic_factor_YidD"/>
</dbReference>
<dbReference type="NCBIfam" id="TIGR00278">
    <property type="entry name" value="membrane protein insertion efficiency factor YidD"/>
    <property type="match status" value="1"/>
</dbReference>
<dbReference type="SMART" id="SM01234">
    <property type="entry name" value="Haemolytic"/>
    <property type="match status" value="1"/>
</dbReference>
<dbReference type="PANTHER" id="PTHR33383">
    <property type="entry name" value="MEMBRANE PROTEIN INSERTION EFFICIENCY FACTOR-RELATED"/>
    <property type="match status" value="1"/>
</dbReference>
<proteinExistence type="inferred from homology"/>
<dbReference type="Proteomes" id="UP001164305">
    <property type="component" value="Chromosome"/>
</dbReference>